<evidence type="ECO:0000313" key="3">
    <source>
        <dbReference type="Proteomes" id="UP000245119"/>
    </source>
</evidence>
<gene>
    <name evidence="2" type="ORF">C0Q70_12397</name>
</gene>
<evidence type="ECO:0000256" key="1">
    <source>
        <dbReference type="SAM" id="MobiDB-lite"/>
    </source>
</evidence>
<dbReference type="Proteomes" id="UP000245119">
    <property type="component" value="Linkage Group LG7"/>
</dbReference>
<sequence length="121" mass="13500">MCGVGGWGRENKEAATATNYLAQETTFLILDFDMNFDMAQETSFVIQIVDFEMNFDPTLGLIGRRSKSLALRPLPHTRAVVQHLPPPQPHPRAVVQQAGMSRKSRAPPGPSTSQRREVRRA</sequence>
<comment type="caution">
    <text evidence="2">The sequence shown here is derived from an EMBL/GenBank/DDBJ whole genome shotgun (WGS) entry which is preliminary data.</text>
</comment>
<evidence type="ECO:0000313" key="2">
    <source>
        <dbReference type="EMBL" id="PVD27242.1"/>
    </source>
</evidence>
<keyword evidence="3" id="KW-1185">Reference proteome</keyword>
<feature type="region of interest" description="Disordered" evidence="1">
    <location>
        <begin position="79"/>
        <end position="121"/>
    </location>
</feature>
<name>A0A2T7P1F2_POMCA</name>
<proteinExistence type="predicted"/>
<dbReference type="AlphaFoldDB" id="A0A2T7P1F2"/>
<organism evidence="2 3">
    <name type="scientific">Pomacea canaliculata</name>
    <name type="common">Golden apple snail</name>
    <dbReference type="NCBI Taxonomy" id="400727"/>
    <lineage>
        <taxon>Eukaryota</taxon>
        <taxon>Metazoa</taxon>
        <taxon>Spiralia</taxon>
        <taxon>Lophotrochozoa</taxon>
        <taxon>Mollusca</taxon>
        <taxon>Gastropoda</taxon>
        <taxon>Caenogastropoda</taxon>
        <taxon>Architaenioglossa</taxon>
        <taxon>Ampullarioidea</taxon>
        <taxon>Ampullariidae</taxon>
        <taxon>Pomacea</taxon>
    </lineage>
</organism>
<reference evidence="2 3" key="1">
    <citation type="submission" date="2018-04" db="EMBL/GenBank/DDBJ databases">
        <title>The genome of golden apple snail Pomacea canaliculata provides insight into stress tolerance and invasive adaptation.</title>
        <authorList>
            <person name="Liu C."/>
            <person name="Liu B."/>
            <person name="Ren Y."/>
            <person name="Zhang Y."/>
            <person name="Wang H."/>
            <person name="Li S."/>
            <person name="Jiang F."/>
            <person name="Yin L."/>
            <person name="Zhang G."/>
            <person name="Qian W."/>
            <person name="Fan W."/>
        </authorList>
    </citation>
    <scope>NUCLEOTIDE SEQUENCE [LARGE SCALE GENOMIC DNA]</scope>
    <source>
        <strain evidence="2">SZHN2017</strain>
        <tissue evidence="2">Muscle</tissue>
    </source>
</reference>
<protein>
    <submittedName>
        <fullName evidence="2">Uncharacterized protein</fullName>
    </submittedName>
</protein>
<accession>A0A2T7P1F2</accession>
<dbReference type="EMBL" id="PZQS01000007">
    <property type="protein sequence ID" value="PVD27242.1"/>
    <property type="molecule type" value="Genomic_DNA"/>
</dbReference>